<dbReference type="PROSITE" id="PS50883">
    <property type="entry name" value="EAL"/>
    <property type="match status" value="1"/>
</dbReference>
<feature type="domain" description="PAC" evidence="3">
    <location>
        <begin position="205"/>
        <end position="258"/>
    </location>
</feature>
<organism evidence="6 7">
    <name type="scientific">Azoarcus sp. (strain BH72)</name>
    <dbReference type="NCBI Taxonomy" id="418699"/>
    <lineage>
        <taxon>Bacteria</taxon>
        <taxon>Pseudomonadati</taxon>
        <taxon>Pseudomonadota</taxon>
        <taxon>Betaproteobacteria</taxon>
        <taxon>Rhodocyclales</taxon>
        <taxon>Zoogloeaceae</taxon>
        <taxon>Azoarcus</taxon>
    </lineage>
</organism>
<dbReference type="Gene3D" id="3.30.70.270">
    <property type="match status" value="1"/>
</dbReference>
<dbReference type="EMBL" id="AM406670">
    <property type="protein sequence ID" value="CAL94161.1"/>
    <property type="molecule type" value="Genomic_DNA"/>
</dbReference>
<dbReference type="SMART" id="SM00052">
    <property type="entry name" value="EAL"/>
    <property type="match status" value="1"/>
</dbReference>
<evidence type="ECO:0000313" key="6">
    <source>
        <dbReference type="EMBL" id="CAL94161.1"/>
    </source>
</evidence>
<dbReference type="CDD" id="cd01948">
    <property type="entry name" value="EAL"/>
    <property type="match status" value="1"/>
</dbReference>
<dbReference type="InterPro" id="IPR013656">
    <property type="entry name" value="PAS_4"/>
</dbReference>
<dbReference type="InterPro" id="IPR035965">
    <property type="entry name" value="PAS-like_dom_sf"/>
</dbReference>
<dbReference type="CDD" id="cd01949">
    <property type="entry name" value="GGDEF"/>
    <property type="match status" value="1"/>
</dbReference>
<evidence type="ECO:0000259" key="5">
    <source>
        <dbReference type="PROSITE" id="PS50887"/>
    </source>
</evidence>
<feature type="domain" description="PAC" evidence="3">
    <location>
        <begin position="75"/>
        <end position="127"/>
    </location>
</feature>
<dbReference type="FunFam" id="3.20.20.450:FF:000001">
    <property type="entry name" value="Cyclic di-GMP phosphodiesterase yahA"/>
    <property type="match status" value="1"/>
</dbReference>
<dbReference type="Pfam" id="PF00563">
    <property type="entry name" value="EAL"/>
    <property type="match status" value="1"/>
</dbReference>
<feature type="domain" description="PAS" evidence="2">
    <location>
        <begin position="252"/>
        <end position="299"/>
    </location>
</feature>
<dbReference type="PROSITE" id="PS50112">
    <property type="entry name" value="PAS"/>
    <property type="match status" value="3"/>
</dbReference>
<dbReference type="InterPro" id="IPR012226">
    <property type="entry name" value="Diguanyl_cyclase/Pdiesterase"/>
</dbReference>
<dbReference type="SUPFAM" id="SSF55073">
    <property type="entry name" value="Nucleotide cyclase"/>
    <property type="match status" value="1"/>
</dbReference>
<dbReference type="SMART" id="SM00267">
    <property type="entry name" value="GGDEF"/>
    <property type="match status" value="1"/>
</dbReference>
<dbReference type="PANTHER" id="PTHR44757:SF2">
    <property type="entry name" value="BIOFILM ARCHITECTURE MAINTENANCE PROTEIN MBAA"/>
    <property type="match status" value="1"/>
</dbReference>
<dbReference type="Proteomes" id="UP000002588">
    <property type="component" value="Chromosome"/>
</dbReference>
<dbReference type="SMART" id="SM00086">
    <property type="entry name" value="PAC"/>
    <property type="match status" value="3"/>
</dbReference>
<dbReference type="Gene3D" id="3.20.20.450">
    <property type="entry name" value="EAL domain"/>
    <property type="match status" value="1"/>
</dbReference>
<dbReference type="InterPro" id="IPR000160">
    <property type="entry name" value="GGDEF_dom"/>
</dbReference>
<dbReference type="SMART" id="SM00091">
    <property type="entry name" value="PAS"/>
    <property type="match status" value="3"/>
</dbReference>
<dbReference type="InterPro" id="IPR043128">
    <property type="entry name" value="Rev_trsase/Diguanyl_cyclase"/>
</dbReference>
<keyword evidence="7" id="KW-1185">Reference proteome</keyword>
<dbReference type="NCBIfam" id="TIGR00229">
    <property type="entry name" value="sensory_box"/>
    <property type="match status" value="3"/>
</dbReference>
<dbReference type="InterPro" id="IPR000700">
    <property type="entry name" value="PAS-assoc_C"/>
</dbReference>
<dbReference type="CDD" id="cd00130">
    <property type="entry name" value="PAS"/>
    <property type="match status" value="3"/>
</dbReference>
<dbReference type="FunFam" id="3.30.70.270:FF:000001">
    <property type="entry name" value="Diguanylate cyclase domain protein"/>
    <property type="match status" value="1"/>
</dbReference>
<dbReference type="InterPro" id="IPR001610">
    <property type="entry name" value="PAC"/>
</dbReference>
<dbReference type="InterPro" id="IPR000014">
    <property type="entry name" value="PAS"/>
</dbReference>
<dbReference type="InterPro" id="IPR029787">
    <property type="entry name" value="Nucleotide_cyclase"/>
</dbReference>
<proteinExistence type="predicted"/>
<dbReference type="Gene3D" id="3.30.450.20">
    <property type="entry name" value="PAS domain"/>
    <property type="match status" value="3"/>
</dbReference>
<feature type="domain" description="PAS" evidence="2">
    <location>
        <begin position="128"/>
        <end position="176"/>
    </location>
</feature>
<dbReference type="AlphaFoldDB" id="A1K5Q6"/>
<feature type="domain" description="PAC" evidence="3">
    <location>
        <begin position="328"/>
        <end position="380"/>
    </location>
</feature>
<dbReference type="RefSeq" id="WP_011765277.1">
    <property type="nucleotide sequence ID" value="NC_008702.1"/>
</dbReference>
<name>A1K5Q6_AZOSB</name>
<dbReference type="InterPro" id="IPR052155">
    <property type="entry name" value="Biofilm_reg_signaling"/>
</dbReference>
<dbReference type="Pfam" id="PF13426">
    <property type="entry name" value="PAS_9"/>
    <property type="match status" value="1"/>
</dbReference>
<evidence type="ECO:0000256" key="1">
    <source>
        <dbReference type="ARBA" id="ARBA00051114"/>
    </source>
</evidence>
<dbReference type="PIRSF" id="PIRSF005925">
    <property type="entry name" value="Dos"/>
    <property type="match status" value="1"/>
</dbReference>
<dbReference type="GO" id="GO:0071732">
    <property type="term" value="P:cellular response to nitric oxide"/>
    <property type="evidence" value="ECO:0007669"/>
    <property type="project" value="UniProtKB-ARBA"/>
</dbReference>
<dbReference type="InterPro" id="IPR035919">
    <property type="entry name" value="EAL_sf"/>
</dbReference>
<dbReference type="HOGENOM" id="CLU_000445_70_20_4"/>
<evidence type="ECO:0000259" key="3">
    <source>
        <dbReference type="PROSITE" id="PS50113"/>
    </source>
</evidence>
<dbReference type="eggNOG" id="COG5001">
    <property type="taxonomic scope" value="Bacteria"/>
</dbReference>
<dbReference type="NCBIfam" id="TIGR00254">
    <property type="entry name" value="GGDEF"/>
    <property type="match status" value="1"/>
</dbReference>
<gene>
    <name evidence="6" type="ordered locus">azo1544</name>
</gene>
<reference evidence="6 7" key="1">
    <citation type="journal article" date="2006" name="Nat. Biotechnol.">
        <title>Complete genome of the mutualistic, N2-fixing grass endophyte Azoarcus sp. strain BH72.</title>
        <authorList>
            <person name="Krause A."/>
            <person name="Ramakumar A."/>
            <person name="Bartels D."/>
            <person name="Battistoni F."/>
            <person name="Bekel T."/>
            <person name="Boch J."/>
            <person name="Boehm M."/>
            <person name="Friedrich F."/>
            <person name="Hurek T."/>
            <person name="Krause L."/>
            <person name="Linke B."/>
            <person name="McHardy A.C."/>
            <person name="Sarkar A."/>
            <person name="Schneiker S."/>
            <person name="Syed A.A."/>
            <person name="Thauer R."/>
            <person name="Vorhoelter F.-J."/>
            <person name="Weidner S."/>
            <person name="Puehler A."/>
            <person name="Reinhold-Hurek B."/>
            <person name="Kaiser O."/>
            <person name="Goesmann A."/>
        </authorList>
    </citation>
    <scope>NUCLEOTIDE SEQUENCE [LARGE SCALE GENOMIC DNA]</scope>
    <source>
        <strain evidence="6 7">BH72</strain>
    </source>
</reference>
<dbReference type="PROSITE" id="PS50113">
    <property type="entry name" value="PAC"/>
    <property type="match status" value="3"/>
</dbReference>
<dbReference type="InterPro" id="IPR001633">
    <property type="entry name" value="EAL_dom"/>
</dbReference>
<evidence type="ECO:0000259" key="4">
    <source>
        <dbReference type="PROSITE" id="PS50883"/>
    </source>
</evidence>
<dbReference type="SUPFAM" id="SSF141868">
    <property type="entry name" value="EAL domain-like"/>
    <property type="match status" value="1"/>
</dbReference>
<dbReference type="Pfam" id="PF08448">
    <property type="entry name" value="PAS_4"/>
    <property type="match status" value="2"/>
</dbReference>
<evidence type="ECO:0000259" key="2">
    <source>
        <dbReference type="PROSITE" id="PS50112"/>
    </source>
</evidence>
<accession>A1K5Q6</accession>
<dbReference type="KEGG" id="azo:azo1544"/>
<sequence length="828" mass="90785">MDQGFLQNVLDAIPAPVFFKDAAGRYLGCNTAFLDFLGYTADRILGKSVFELSPPDLAARYHAQDQALFDNPGEQVYEAQVQNARGERREVVFYKATFHDTEGKVAGLVGTILDITDRKQAERRVRESEERLGALIQALPDAVFLKDGEGRWLVTNGAAQALFGLAERDWFGRTDLELGSEDPARAEVHAVCARNDELVWQQGGMRQMLEIVEDGQGRRLVFEATRIPLFDSVGQRKGIVVVGRDITERRAAEERLRQAATVFDNTVEGISITDRDGIIQSVNPAFSRITGYAEAEVIGCHTRILQSGRHGADYYRAMWRTLARTGQWQGEIWNRRKTGEVYPQWLTIGTVRDDEGEVSNYVAVFSDISQIKDAQSQLERLAHYDPLTGLPNRALLGDRLAHAISRARRAGTSVAVLFLDLDGFKNVNDSLGHPAGDRLLQIIAERLCGALRSEGSVSRFGGDEFAVVLEDVVRGEAVSEVAEHLIAEIARPLDLDGHGAHVSASIGIALFPRDGDDATTLIKAADTAMYRSKALGRNTFSFHHEDMAQAAHRRLSLEHGLRQALEQGRFELWYQPQIDLRTGVLAGAEALLRWRDPERGLVSPAEFVPLAEETGLILPIGLWVLEEACRAGRAWLDVGLAPGRIAVNVAAPQIERGGFDQAVARVLSASGLPPAALEVEITEGSLLRSAENARLAVAALRALGVGVAIDDFGTGYSSLAYLKNLAVQTLKIDREFVRDLPHDAGNLAITRAIIAMCRSLGFGVVAEGVEEPAQAAFLVSEGCTLAQGYLFAKPMPGAEFAEWLRTYRPEQHVQGFSALDYAEDRSRS</sequence>
<dbReference type="SUPFAM" id="SSF55785">
    <property type="entry name" value="PYP-like sensor domain (PAS domain)"/>
    <property type="match status" value="3"/>
</dbReference>
<dbReference type="PANTHER" id="PTHR44757">
    <property type="entry name" value="DIGUANYLATE CYCLASE DGCP"/>
    <property type="match status" value="1"/>
</dbReference>
<protein>
    <submittedName>
        <fullName evidence="6">GGDEF/EAL/PAC/PAS-domain containing protein</fullName>
    </submittedName>
</protein>
<dbReference type="PROSITE" id="PS50887">
    <property type="entry name" value="GGDEF"/>
    <property type="match status" value="1"/>
</dbReference>
<comment type="catalytic activity">
    <reaction evidence="1">
        <text>3',3'-c-di-GMP + H2O = 5'-phosphoguanylyl(3'-&gt;5')guanosine + H(+)</text>
        <dbReference type="Rhea" id="RHEA:24902"/>
        <dbReference type="ChEBI" id="CHEBI:15377"/>
        <dbReference type="ChEBI" id="CHEBI:15378"/>
        <dbReference type="ChEBI" id="CHEBI:58754"/>
        <dbReference type="ChEBI" id="CHEBI:58805"/>
        <dbReference type="EC" id="3.1.4.52"/>
    </reaction>
    <physiologicalReaction direction="left-to-right" evidence="1">
        <dbReference type="Rhea" id="RHEA:24903"/>
    </physiologicalReaction>
</comment>
<feature type="domain" description="EAL" evidence="4">
    <location>
        <begin position="554"/>
        <end position="808"/>
    </location>
</feature>
<feature type="domain" description="GGDEF" evidence="5">
    <location>
        <begin position="412"/>
        <end position="545"/>
    </location>
</feature>
<dbReference type="GO" id="GO:0071111">
    <property type="term" value="F:cyclic-guanylate-specific phosphodiesterase activity"/>
    <property type="evidence" value="ECO:0007669"/>
    <property type="project" value="UniProtKB-EC"/>
</dbReference>
<dbReference type="STRING" id="62928.azo1544"/>
<evidence type="ECO:0000313" key="7">
    <source>
        <dbReference type="Proteomes" id="UP000002588"/>
    </source>
</evidence>
<dbReference type="Pfam" id="PF00990">
    <property type="entry name" value="GGDEF"/>
    <property type="match status" value="1"/>
</dbReference>
<feature type="domain" description="PAS" evidence="2">
    <location>
        <begin position="2"/>
        <end position="56"/>
    </location>
</feature>